<evidence type="ECO:0000313" key="2">
    <source>
        <dbReference type="EMBL" id="AZZ50834.1"/>
    </source>
</evidence>
<accession>A0A3T0SWZ4</accession>
<evidence type="ECO:0000313" key="3">
    <source>
        <dbReference type="Proteomes" id="UP000285317"/>
    </source>
</evidence>
<dbReference type="Proteomes" id="UP000285317">
    <property type="component" value="Chromosome"/>
</dbReference>
<reference evidence="2 3" key="1">
    <citation type="submission" date="2018-03" db="EMBL/GenBank/DDBJ databases">
        <title>Bacteriophage NCPPB3778 and a type I-E CRISPR drive the evolution of the US Biological Select Agent, Rathayibacter toxicus.</title>
        <authorList>
            <person name="Davis E.W.II."/>
            <person name="Tabima J.F."/>
            <person name="Weisberg A.J."/>
            <person name="Dantas Lopes L."/>
            <person name="Wiseman M.S."/>
            <person name="Wiseman M.S."/>
            <person name="Pupko T."/>
            <person name="Belcher M.S."/>
            <person name="Sechler A.J."/>
            <person name="Tancos M.A."/>
            <person name="Schroeder B.K."/>
            <person name="Murray T.D."/>
            <person name="Luster D.G."/>
            <person name="Schneider W.L."/>
            <person name="Rogers E."/>
            <person name="Andreote F.D."/>
            <person name="Grunwald N.J."/>
            <person name="Putnam M.L."/>
            <person name="Chang J.H."/>
        </authorList>
    </citation>
    <scope>NUCLEOTIDE SEQUENCE [LARGE SCALE GENOMIC DNA]</scope>
    <source>
        <strain evidence="2 3">DSM 15932</strain>
    </source>
</reference>
<organism evidence="2 3">
    <name type="scientific">Rathayibacter festucae DSM 15932</name>
    <dbReference type="NCBI Taxonomy" id="1328866"/>
    <lineage>
        <taxon>Bacteria</taxon>
        <taxon>Bacillati</taxon>
        <taxon>Actinomycetota</taxon>
        <taxon>Actinomycetes</taxon>
        <taxon>Micrococcales</taxon>
        <taxon>Microbacteriaceae</taxon>
        <taxon>Rathayibacter</taxon>
    </lineage>
</organism>
<sequence>MPSFRSTLLALAASVALVGAAATPALADHNAGANLDGYASTDISSNGSCYYGALLPAAPGYSLQTKDYRFVRSGTSLTLVCVFTGIPAFVPADDTVTGDDYTAPTRLTRYVSLGSCLPPGVDSASELYPDYEREVPRVDAVTYSYRSTTTMVCHWRVDPTR</sequence>
<feature type="chain" id="PRO_5019576794" evidence="1">
    <location>
        <begin position="28"/>
        <end position="161"/>
    </location>
</feature>
<name>A0A3T0SWZ4_9MICO</name>
<dbReference type="EMBL" id="CP028137">
    <property type="protein sequence ID" value="AZZ50834.1"/>
    <property type="molecule type" value="Genomic_DNA"/>
</dbReference>
<keyword evidence="1" id="KW-0732">Signal</keyword>
<proteinExistence type="predicted"/>
<feature type="signal peptide" evidence="1">
    <location>
        <begin position="1"/>
        <end position="27"/>
    </location>
</feature>
<dbReference type="KEGG" id="rfs:C1I64_01360"/>
<dbReference type="RefSeq" id="WP_123445136.1">
    <property type="nucleotide sequence ID" value="NZ_CP028137.1"/>
</dbReference>
<gene>
    <name evidence="2" type="ORF">C1I64_01360</name>
</gene>
<protein>
    <submittedName>
        <fullName evidence="2">Uncharacterized protein</fullName>
    </submittedName>
</protein>
<evidence type="ECO:0000256" key="1">
    <source>
        <dbReference type="SAM" id="SignalP"/>
    </source>
</evidence>
<dbReference type="AlphaFoldDB" id="A0A3T0SWZ4"/>